<feature type="compositionally biased region" description="Basic and acidic residues" evidence="1">
    <location>
        <begin position="84"/>
        <end position="111"/>
    </location>
</feature>
<dbReference type="Proteomes" id="UP000626109">
    <property type="component" value="Unassembled WGS sequence"/>
</dbReference>
<evidence type="ECO:0000256" key="1">
    <source>
        <dbReference type="SAM" id="MobiDB-lite"/>
    </source>
</evidence>
<feature type="region of interest" description="Disordered" evidence="1">
    <location>
        <begin position="31"/>
        <end position="65"/>
    </location>
</feature>
<organism evidence="2 3">
    <name type="scientific">Polarella glacialis</name>
    <name type="common">Dinoflagellate</name>
    <dbReference type="NCBI Taxonomy" id="89957"/>
    <lineage>
        <taxon>Eukaryota</taxon>
        <taxon>Sar</taxon>
        <taxon>Alveolata</taxon>
        <taxon>Dinophyceae</taxon>
        <taxon>Suessiales</taxon>
        <taxon>Suessiaceae</taxon>
        <taxon>Polarella</taxon>
    </lineage>
</organism>
<dbReference type="AlphaFoldDB" id="A0A813JP00"/>
<dbReference type="EMBL" id="CAJNNW010026128">
    <property type="protein sequence ID" value="CAE8682918.1"/>
    <property type="molecule type" value="Genomic_DNA"/>
</dbReference>
<protein>
    <submittedName>
        <fullName evidence="2">Uncharacterized protein</fullName>
    </submittedName>
</protein>
<comment type="caution">
    <text evidence="2">The sequence shown here is derived from an EMBL/GenBank/DDBJ whole genome shotgun (WGS) entry which is preliminary data.</text>
</comment>
<feature type="compositionally biased region" description="Low complexity" evidence="1">
    <location>
        <begin position="32"/>
        <end position="43"/>
    </location>
</feature>
<reference evidence="2" key="1">
    <citation type="submission" date="2021-02" db="EMBL/GenBank/DDBJ databases">
        <authorList>
            <person name="Dougan E. K."/>
            <person name="Rhodes N."/>
            <person name="Thang M."/>
            <person name="Chan C."/>
        </authorList>
    </citation>
    <scope>NUCLEOTIDE SEQUENCE</scope>
</reference>
<proteinExistence type="predicted"/>
<name>A0A813JP00_POLGL</name>
<evidence type="ECO:0000313" key="2">
    <source>
        <dbReference type="EMBL" id="CAE8682918.1"/>
    </source>
</evidence>
<sequence>DKSALVVWFGGAPSEEKYVAPGSAADTEDVFASAGSAGGSSSSVEAPAAIATRGPGGSDMFEDGTDPVELELLDDIFSAYAKEMTEPDSKASAKDAQRLSEDDAKSKELPKKKGLSNKVAKKVF</sequence>
<feature type="non-terminal residue" evidence="2">
    <location>
        <position position="1"/>
    </location>
</feature>
<gene>
    <name evidence="2" type="ORF">PGLA2088_LOCUS23181</name>
</gene>
<evidence type="ECO:0000313" key="3">
    <source>
        <dbReference type="Proteomes" id="UP000626109"/>
    </source>
</evidence>
<accession>A0A813JP00</accession>
<feature type="compositionally biased region" description="Basic residues" evidence="1">
    <location>
        <begin position="112"/>
        <end position="124"/>
    </location>
</feature>
<feature type="region of interest" description="Disordered" evidence="1">
    <location>
        <begin position="84"/>
        <end position="124"/>
    </location>
</feature>